<dbReference type="NCBIfam" id="NF005453">
    <property type="entry name" value="PRK07046.1"/>
    <property type="match status" value="1"/>
</dbReference>
<dbReference type="STRING" id="177413.SAMN05660859_3105"/>
<accession>A0A1G4TM63</accession>
<dbReference type="SUPFAM" id="SSF53383">
    <property type="entry name" value="PLP-dependent transferases"/>
    <property type="match status" value="1"/>
</dbReference>
<dbReference type="RefSeq" id="WP_091441368.1">
    <property type="nucleotide sequence ID" value="NZ_FMTP01000004.1"/>
</dbReference>
<dbReference type="EMBL" id="FMTP01000004">
    <property type="protein sequence ID" value="SCW82404.1"/>
    <property type="molecule type" value="Genomic_DNA"/>
</dbReference>
<sequence>MNAVTSIPDGPGVSPARTAALRAEAEALYLGTRPKTRAAAEAAAHLLDGVPMHWMVDWSTPVPLVIAQASGARLVDVDGHAYDDFCLGDTASLFGHGPAPVAQALARQATAGLATMLPSPDAALVGDLLAARFGLPYWQIATTATDANRFALRAARAATGRPRILVFDGAYHGAVDETFVEIGPDGRVGNRPALMGEPRDLATLTRVVPFNDLDALEAALADRTVACVIAEPVMTNCAMVLPQPGFHEGLREITRRHGTLLLIDETHTLSTGPGGYTRTHGLEPDMFVAGKAVAGGIPAAVWGMTEDVAERFRTARINRPDGHSGMGTTLSGSPLQLAALRANLEEVATEAAYAQMNRLADRMEAGLAQVLSEARLPWHVARCGARVEVVRAPFPLTDGRQAKAAHYPALEATTHLALLVRGVLISPFHDMMLASPATSQAQVDNLVAATRNVVERLVG</sequence>
<keyword evidence="2 3" id="KW-0663">Pyridoxal phosphate</keyword>
<comment type="similarity">
    <text evidence="3">Belongs to the class-III pyridoxal-phosphate-dependent aminotransferase family.</text>
</comment>
<dbReference type="PANTHER" id="PTHR43713:SF3">
    <property type="entry name" value="GLUTAMATE-1-SEMIALDEHYDE 2,1-AMINOMUTASE 1, CHLOROPLASTIC-RELATED"/>
    <property type="match status" value="1"/>
</dbReference>
<dbReference type="InterPro" id="IPR015421">
    <property type="entry name" value="PyrdxlP-dep_Trfase_major"/>
</dbReference>
<dbReference type="GO" id="GO:0008483">
    <property type="term" value="F:transaminase activity"/>
    <property type="evidence" value="ECO:0007669"/>
    <property type="project" value="InterPro"/>
</dbReference>
<dbReference type="Pfam" id="PF00202">
    <property type="entry name" value="Aminotran_3"/>
    <property type="match status" value="1"/>
</dbReference>
<evidence type="ECO:0000256" key="2">
    <source>
        <dbReference type="ARBA" id="ARBA00022898"/>
    </source>
</evidence>
<proteinExistence type="inferred from homology"/>
<dbReference type="InterPro" id="IPR005814">
    <property type="entry name" value="Aminotrans_3"/>
</dbReference>
<reference evidence="5" key="1">
    <citation type="submission" date="2016-10" db="EMBL/GenBank/DDBJ databases">
        <authorList>
            <person name="Varghese N."/>
            <person name="Submissions S."/>
        </authorList>
    </citation>
    <scope>NUCLEOTIDE SEQUENCE [LARGE SCALE GENOMIC DNA]</scope>
    <source>
        <strain evidence="5">CGMCC 1.1761</strain>
    </source>
</reference>
<evidence type="ECO:0000256" key="1">
    <source>
        <dbReference type="ARBA" id="ARBA00001933"/>
    </source>
</evidence>
<keyword evidence="5" id="KW-1185">Reference proteome</keyword>
<gene>
    <name evidence="4" type="ORF">SAMN05660859_3105</name>
</gene>
<dbReference type="InterPro" id="IPR015424">
    <property type="entry name" value="PyrdxlP-dep_Trfase"/>
</dbReference>
<dbReference type="InterPro" id="IPR015422">
    <property type="entry name" value="PyrdxlP-dep_Trfase_small"/>
</dbReference>
<name>A0A1G4TM63_9HYPH</name>
<protein>
    <submittedName>
        <fullName evidence="4">Glutamate-1-semialdehyde 2,1-aminomutase</fullName>
    </submittedName>
</protein>
<dbReference type="Gene3D" id="3.90.1150.10">
    <property type="entry name" value="Aspartate Aminotransferase, domain 1"/>
    <property type="match status" value="1"/>
</dbReference>
<evidence type="ECO:0000313" key="5">
    <source>
        <dbReference type="Proteomes" id="UP000198889"/>
    </source>
</evidence>
<comment type="cofactor">
    <cofactor evidence="1">
        <name>pyridoxal 5'-phosphate</name>
        <dbReference type="ChEBI" id="CHEBI:597326"/>
    </cofactor>
</comment>
<organism evidence="4 5">
    <name type="scientific">Ancylobacter rudongensis</name>
    <dbReference type="NCBI Taxonomy" id="177413"/>
    <lineage>
        <taxon>Bacteria</taxon>
        <taxon>Pseudomonadati</taxon>
        <taxon>Pseudomonadota</taxon>
        <taxon>Alphaproteobacteria</taxon>
        <taxon>Hyphomicrobiales</taxon>
        <taxon>Xanthobacteraceae</taxon>
        <taxon>Ancylobacter</taxon>
    </lineage>
</organism>
<dbReference type="Proteomes" id="UP000198889">
    <property type="component" value="Unassembled WGS sequence"/>
</dbReference>
<evidence type="ECO:0000256" key="3">
    <source>
        <dbReference type="RuleBase" id="RU003560"/>
    </source>
</evidence>
<dbReference type="GO" id="GO:0030170">
    <property type="term" value="F:pyridoxal phosphate binding"/>
    <property type="evidence" value="ECO:0007669"/>
    <property type="project" value="InterPro"/>
</dbReference>
<dbReference type="AlphaFoldDB" id="A0A1G4TM63"/>
<evidence type="ECO:0000313" key="4">
    <source>
        <dbReference type="EMBL" id="SCW82404.1"/>
    </source>
</evidence>
<dbReference type="Gene3D" id="3.40.640.10">
    <property type="entry name" value="Type I PLP-dependent aspartate aminotransferase-like (Major domain)"/>
    <property type="match status" value="1"/>
</dbReference>
<dbReference type="PANTHER" id="PTHR43713">
    <property type="entry name" value="GLUTAMATE-1-SEMIALDEHYDE 2,1-AMINOMUTASE"/>
    <property type="match status" value="1"/>
</dbReference>